<evidence type="ECO:0000313" key="2">
    <source>
        <dbReference type="Proteomes" id="UP000070168"/>
    </source>
</evidence>
<comment type="caution">
    <text evidence="1">The sequence shown here is derived from an EMBL/GenBank/DDBJ whole genome shotgun (WGS) entry which is preliminary data.</text>
</comment>
<dbReference type="EMBL" id="LHQR01000029">
    <property type="protein sequence ID" value="KXG51507.1"/>
    <property type="molecule type" value="Genomic_DNA"/>
</dbReference>
<reference evidence="1 2" key="1">
    <citation type="journal article" date="2016" name="BMC Genomics">
        <title>Genome sequencing and secondary metabolism of the postharvest pathogen Penicillium griseofulvum.</title>
        <authorList>
            <person name="Banani H."/>
            <person name="Marcet-Houben M."/>
            <person name="Ballester A.R."/>
            <person name="Abbruscato P."/>
            <person name="Gonzalez-Candelas L."/>
            <person name="Gabaldon T."/>
            <person name="Spadaro D."/>
        </authorList>
    </citation>
    <scope>NUCLEOTIDE SEQUENCE [LARGE SCALE GENOMIC DNA]</scope>
    <source>
        <strain evidence="1 2">PG3</strain>
    </source>
</reference>
<keyword evidence="2" id="KW-1185">Reference proteome</keyword>
<dbReference type="Proteomes" id="UP000070168">
    <property type="component" value="Unassembled WGS sequence"/>
</dbReference>
<name>A0A135LRA4_PENPA</name>
<dbReference type="RefSeq" id="XP_040650043.1">
    <property type="nucleotide sequence ID" value="XM_040796613.1"/>
</dbReference>
<organism evidence="1 2">
    <name type="scientific">Penicillium patulum</name>
    <name type="common">Penicillium griseofulvum</name>
    <dbReference type="NCBI Taxonomy" id="5078"/>
    <lineage>
        <taxon>Eukaryota</taxon>
        <taxon>Fungi</taxon>
        <taxon>Dikarya</taxon>
        <taxon>Ascomycota</taxon>
        <taxon>Pezizomycotina</taxon>
        <taxon>Eurotiomycetes</taxon>
        <taxon>Eurotiomycetidae</taxon>
        <taxon>Eurotiales</taxon>
        <taxon>Aspergillaceae</taxon>
        <taxon>Penicillium</taxon>
    </lineage>
</organism>
<accession>A0A135LRA4</accession>
<sequence length="190" mass="20717">MRIVRPAGAYSLGDVYTYSCSPSASFCARREEQFMCLFQWVVCRVVVWVLLRFLHRNNVCLDDPRLCQEVRHNDVSRPVRVVLDGGEGELASPLFLEICLVGEPDLIVECALVLAPGAWHGWYSLADAAGADDDGGSGRIASWSVTMYVSSLARFGAVPELTPSTDLISPLLLVIADDVVDARLGAELTS</sequence>
<protein>
    <submittedName>
        <fullName evidence="1">Uncharacterized protein</fullName>
    </submittedName>
</protein>
<gene>
    <name evidence="1" type="ORF">PGRI_089000</name>
</gene>
<evidence type="ECO:0000313" key="1">
    <source>
        <dbReference type="EMBL" id="KXG51507.1"/>
    </source>
</evidence>
<proteinExistence type="predicted"/>
<dbReference type="AlphaFoldDB" id="A0A135LRA4"/>
<dbReference type="GeneID" id="63711913"/>